<organism evidence="3 4">
    <name type="scientific">Perkinsus chesapeaki</name>
    <name type="common">Clam parasite</name>
    <name type="synonym">Perkinsus andrewsi</name>
    <dbReference type="NCBI Taxonomy" id="330153"/>
    <lineage>
        <taxon>Eukaryota</taxon>
        <taxon>Sar</taxon>
        <taxon>Alveolata</taxon>
        <taxon>Perkinsozoa</taxon>
        <taxon>Perkinsea</taxon>
        <taxon>Perkinsida</taxon>
        <taxon>Perkinsidae</taxon>
        <taxon>Perkinsus</taxon>
    </lineage>
</organism>
<feature type="compositionally biased region" description="Polar residues" evidence="2">
    <location>
        <begin position="263"/>
        <end position="274"/>
    </location>
</feature>
<evidence type="ECO:0000256" key="1">
    <source>
        <dbReference type="SAM" id="Coils"/>
    </source>
</evidence>
<reference evidence="3 4" key="1">
    <citation type="submission" date="2020-04" db="EMBL/GenBank/DDBJ databases">
        <title>Perkinsus chesapeaki whole genome sequence.</title>
        <authorList>
            <person name="Bogema D.R."/>
        </authorList>
    </citation>
    <scope>NUCLEOTIDE SEQUENCE [LARGE SCALE GENOMIC DNA]</scope>
    <source>
        <strain evidence="3">ATCC PRA-425</strain>
    </source>
</reference>
<feature type="region of interest" description="Disordered" evidence="2">
    <location>
        <begin position="39"/>
        <end position="78"/>
    </location>
</feature>
<evidence type="ECO:0000313" key="4">
    <source>
        <dbReference type="Proteomes" id="UP000591131"/>
    </source>
</evidence>
<accession>A0A7J6MKT9</accession>
<protein>
    <submittedName>
        <fullName evidence="3">Uncharacterized protein</fullName>
    </submittedName>
</protein>
<evidence type="ECO:0000256" key="2">
    <source>
        <dbReference type="SAM" id="MobiDB-lite"/>
    </source>
</evidence>
<sequence length="289" mass="32121">MTSFSPAGASGVTEGAVLIPQPSARDIVNQSIILRRSISHTGLPPGTFGPKMAQRRVTEHKETESRPYRSRKSLSKDPHSGAVDHLLYLIEPPVTARSVEEFRLQFGVLLDTLRELEMRDEDRSQALRECNRLKARLKGETLYRKELGAAREGLCEEVQSLQDDDLKKVEDAIQSATESNERLRESIRKTDAEIGKTQKIDESYRRRAAELYKEIKRLVDNGDSDVASASGVTSRSMSSEKSSEPPRMSIISNMLLDADGDSTDGQSSDYSASEISLELAPRKVEVVNL</sequence>
<keyword evidence="4" id="KW-1185">Reference proteome</keyword>
<dbReference type="Proteomes" id="UP000591131">
    <property type="component" value="Unassembled WGS sequence"/>
</dbReference>
<keyword evidence="1" id="KW-0175">Coiled coil</keyword>
<dbReference type="AlphaFoldDB" id="A0A7J6MKT9"/>
<dbReference type="EMBL" id="JAAPAO010000116">
    <property type="protein sequence ID" value="KAF4672209.1"/>
    <property type="molecule type" value="Genomic_DNA"/>
</dbReference>
<feature type="compositionally biased region" description="Basic and acidic residues" evidence="2">
    <location>
        <begin position="56"/>
        <end position="67"/>
    </location>
</feature>
<feature type="region of interest" description="Disordered" evidence="2">
    <location>
        <begin position="223"/>
        <end position="274"/>
    </location>
</feature>
<feature type="compositionally biased region" description="Low complexity" evidence="2">
    <location>
        <begin position="234"/>
        <end position="249"/>
    </location>
</feature>
<comment type="caution">
    <text evidence="3">The sequence shown here is derived from an EMBL/GenBank/DDBJ whole genome shotgun (WGS) entry which is preliminary data.</text>
</comment>
<feature type="coiled-coil region" evidence="1">
    <location>
        <begin position="166"/>
        <end position="193"/>
    </location>
</feature>
<evidence type="ECO:0000313" key="3">
    <source>
        <dbReference type="EMBL" id="KAF4672209.1"/>
    </source>
</evidence>
<proteinExistence type="predicted"/>
<gene>
    <name evidence="3" type="ORF">FOL47_000792</name>
</gene>
<name>A0A7J6MKT9_PERCH</name>